<keyword evidence="1" id="KW-0802">TPR repeat</keyword>
<evidence type="ECO:0000256" key="2">
    <source>
        <dbReference type="SAM" id="MobiDB-lite"/>
    </source>
</evidence>
<dbReference type="Pfam" id="PF13374">
    <property type="entry name" value="TPR_10"/>
    <property type="match status" value="1"/>
</dbReference>
<dbReference type="InterPro" id="IPR011990">
    <property type="entry name" value="TPR-like_helical_dom_sf"/>
</dbReference>
<protein>
    <submittedName>
        <fullName evidence="3">Tetratricopeptide repeat protein</fullName>
    </submittedName>
</protein>
<dbReference type="EMBL" id="VGIR01000007">
    <property type="protein sequence ID" value="MBM3330644.1"/>
    <property type="molecule type" value="Genomic_DNA"/>
</dbReference>
<evidence type="ECO:0000313" key="3">
    <source>
        <dbReference type="EMBL" id="MBM3330644.1"/>
    </source>
</evidence>
<reference evidence="3" key="1">
    <citation type="submission" date="2019-03" db="EMBL/GenBank/DDBJ databases">
        <title>Lake Tanganyika Metagenome-Assembled Genomes (MAGs).</title>
        <authorList>
            <person name="Tran P."/>
        </authorList>
    </citation>
    <scope>NUCLEOTIDE SEQUENCE</scope>
    <source>
        <strain evidence="3">K_DeepCast_150m_m2_040</strain>
    </source>
</reference>
<dbReference type="Pfam" id="PF13424">
    <property type="entry name" value="TPR_12"/>
    <property type="match status" value="2"/>
</dbReference>
<gene>
    <name evidence="3" type="ORF">FJY68_02180</name>
</gene>
<dbReference type="PROSITE" id="PS50005">
    <property type="entry name" value="TPR"/>
    <property type="match status" value="1"/>
</dbReference>
<proteinExistence type="predicted"/>
<dbReference type="PANTHER" id="PTHR10098:SF108">
    <property type="entry name" value="TETRATRICOPEPTIDE REPEAT PROTEIN 28"/>
    <property type="match status" value="1"/>
</dbReference>
<evidence type="ECO:0000313" key="4">
    <source>
        <dbReference type="Proteomes" id="UP000779900"/>
    </source>
</evidence>
<dbReference type="PANTHER" id="PTHR10098">
    <property type="entry name" value="RAPSYN-RELATED"/>
    <property type="match status" value="1"/>
</dbReference>
<feature type="repeat" description="TPR" evidence="1">
    <location>
        <begin position="148"/>
        <end position="181"/>
    </location>
</feature>
<dbReference type="SMART" id="SM00028">
    <property type="entry name" value="TPR"/>
    <property type="match status" value="7"/>
</dbReference>
<name>A0A938BSG3_UNCW3</name>
<evidence type="ECO:0000256" key="1">
    <source>
        <dbReference type="PROSITE-ProRule" id="PRU00339"/>
    </source>
</evidence>
<feature type="region of interest" description="Disordered" evidence="2">
    <location>
        <begin position="389"/>
        <end position="409"/>
    </location>
</feature>
<organism evidence="3 4">
    <name type="scientific">candidate division WOR-3 bacterium</name>
    <dbReference type="NCBI Taxonomy" id="2052148"/>
    <lineage>
        <taxon>Bacteria</taxon>
        <taxon>Bacteria division WOR-3</taxon>
    </lineage>
</organism>
<dbReference type="Gene3D" id="1.25.40.10">
    <property type="entry name" value="Tetratricopeptide repeat domain"/>
    <property type="match status" value="1"/>
</dbReference>
<dbReference type="SUPFAM" id="SSF48452">
    <property type="entry name" value="TPR-like"/>
    <property type="match status" value="2"/>
</dbReference>
<dbReference type="Proteomes" id="UP000779900">
    <property type="component" value="Unassembled WGS sequence"/>
</dbReference>
<sequence length="409" mass="44759">MAETPGLDLPASVTRNAPSTGAATGAAAFVARLLNTKERSPESRPERPECVRRDLGRMAEYLDGLPLSPPVVRQPFELGLAAMRACRWDEAVAYFKQAMSVTSGVHLVALLNQIGVCRYTQGRVEDALRCFHQSARLADELHTKRGRVQALNNIGLIHRDRGELDGALEYLEESLTLARELDDQWAVAILLGNTGNVWHDRGELEKALEYHIEALKISREIKDQWGVVSELADIGSIYMDKGRPDLALKYDEQALANARSVGYPLGVVTCLANIADIHRRRGRPDDALKCEEEALAVARKAGYGLGVASELGNIGLDLLARGKHEEAVPKLAEALSILLSIRVADGPRQALTGLDRCADRLGRQRVEALLKQSGFDDDSASDLLSRVDQTRMKRPAKTADRQLLPPVAG</sequence>
<comment type="caution">
    <text evidence="3">The sequence shown here is derived from an EMBL/GenBank/DDBJ whole genome shotgun (WGS) entry which is preliminary data.</text>
</comment>
<dbReference type="AlphaFoldDB" id="A0A938BSG3"/>
<feature type="region of interest" description="Disordered" evidence="2">
    <location>
        <begin position="1"/>
        <end position="20"/>
    </location>
</feature>
<dbReference type="InterPro" id="IPR019734">
    <property type="entry name" value="TPR_rpt"/>
</dbReference>
<accession>A0A938BSG3</accession>